<evidence type="ECO:0000256" key="7">
    <source>
        <dbReference type="ARBA" id="ARBA00024340"/>
    </source>
</evidence>
<dbReference type="Proteomes" id="UP000243499">
    <property type="component" value="Chromosome 2"/>
</dbReference>
<proteinExistence type="inferred from homology"/>
<name>A0A2S3GZ54_9POAL</name>
<dbReference type="InterPro" id="IPR012552">
    <property type="entry name" value="DVL"/>
</dbReference>
<dbReference type="GO" id="GO:0005886">
    <property type="term" value="C:plasma membrane"/>
    <property type="evidence" value="ECO:0007669"/>
    <property type="project" value="UniProtKB-SubCell"/>
</dbReference>
<evidence type="ECO:0000256" key="6">
    <source>
        <dbReference type="ARBA" id="ARBA00023136"/>
    </source>
</evidence>
<dbReference type="PANTHER" id="PTHR47855:SF6">
    <property type="entry name" value="ROTUNDIFOLIA LIKE 8"/>
    <property type="match status" value="1"/>
</dbReference>
<dbReference type="PANTHER" id="PTHR47855">
    <property type="entry name" value="OS01G0525701 PROTEIN"/>
    <property type="match status" value="1"/>
</dbReference>
<evidence type="ECO:0000256" key="4">
    <source>
        <dbReference type="ARBA" id="ARBA00022692"/>
    </source>
</evidence>
<reference evidence="8" key="1">
    <citation type="submission" date="2018-04" db="EMBL/GenBank/DDBJ databases">
        <title>WGS assembly of Panicum hallii.</title>
        <authorList>
            <person name="Lovell J."/>
            <person name="Jenkins J."/>
            <person name="Lowry D."/>
            <person name="Mamidi S."/>
            <person name="Sreedasyam A."/>
            <person name="Weng X."/>
            <person name="Barry K."/>
            <person name="Bonette J."/>
            <person name="Campitelli B."/>
            <person name="Daum C."/>
            <person name="Gordon S."/>
            <person name="Gould B."/>
            <person name="Lipzen A."/>
            <person name="Macqueen A."/>
            <person name="Palacio-Mejia J."/>
            <person name="Plott C."/>
            <person name="Shakirov E."/>
            <person name="Shu S."/>
            <person name="Yoshinaga Y."/>
            <person name="Zane M."/>
            <person name="Rokhsar D."/>
            <person name="Grimwood J."/>
            <person name="Schmutz J."/>
            <person name="Juenger T."/>
        </authorList>
    </citation>
    <scope>NUCLEOTIDE SEQUENCE [LARGE SCALE GENOMIC DNA]</scope>
    <source>
        <strain evidence="8">FIL2</strain>
    </source>
</reference>
<comment type="subcellular location">
    <subcellularLocation>
        <location evidence="1">Cell membrane</location>
        <topology evidence="1">Single-pass membrane protein</topology>
    </subcellularLocation>
</comment>
<evidence type="ECO:0000256" key="5">
    <source>
        <dbReference type="ARBA" id="ARBA00022989"/>
    </source>
</evidence>
<protein>
    <submittedName>
        <fullName evidence="8">Uncharacterized protein</fullName>
    </submittedName>
</protein>
<accession>A0A2S3GZ54</accession>
<keyword evidence="5" id="KW-1133">Transmembrane helix</keyword>
<evidence type="ECO:0000313" key="8">
    <source>
        <dbReference type="EMBL" id="PAN11803.1"/>
    </source>
</evidence>
<dbReference type="EMBL" id="CM008047">
    <property type="protein sequence ID" value="PAN11803.1"/>
    <property type="molecule type" value="Genomic_DNA"/>
</dbReference>
<keyword evidence="6" id="KW-0472">Membrane</keyword>
<keyword evidence="4" id="KW-0812">Transmembrane</keyword>
<evidence type="ECO:0000256" key="1">
    <source>
        <dbReference type="ARBA" id="ARBA00004162"/>
    </source>
</evidence>
<keyword evidence="2" id="KW-0217">Developmental protein</keyword>
<dbReference type="AlphaFoldDB" id="A0A2S3GZ54"/>
<evidence type="ECO:0000256" key="3">
    <source>
        <dbReference type="ARBA" id="ARBA00022475"/>
    </source>
</evidence>
<dbReference type="Pfam" id="PF08137">
    <property type="entry name" value="DVL"/>
    <property type="match status" value="1"/>
</dbReference>
<dbReference type="GO" id="GO:0048367">
    <property type="term" value="P:shoot system development"/>
    <property type="evidence" value="ECO:0007669"/>
    <property type="project" value="UniProtKB-ARBA"/>
</dbReference>
<dbReference type="InterPro" id="IPR052153">
    <property type="entry name" value="DVL/RTFL_small_peptides"/>
</dbReference>
<organism evidence="8">
    <name type="scientific">Panicum hallii</name>
    <dbReference type="NCBI Taxonomy" id="206008"/>
    <lineage>
        <taxon>Eukaryota</taxon>
        <taxon>Viridiplantae</taxon>
        <taxon>Streptophyta</taxon>
        <taxon>Embryophyta</taxon>
        <taxon>Tracheophyta</taxon>
        <taxon>Spermatophyta</taxon>
        <taxon>Magnoliopsida</taxon>
        <taxon>Liliopsida</taxon>
        <taxon>Poales</taxon>
        <taxon>Poaceae</taxon>
        <taxon>PACMAD clade</taxon>
        <taxon>Panicoideae</taxon>
        <taxon>Panicodae</taxon>
        <taxon>Paniceae</taxon>
        <taxon>Panicinae</taxon>
        <taxon>Panicum</taxon>
        <taxon>Panicum sect. Panicum</taxon>
    </lineage>
</organism>
<comment type="similarity">
    <text evidence="7">Belongs to the DVL/RTFL small polypeptides family.</text>
</comment>
<evidence type="ECO:0000256" key="2">
    <source>
        <dbReference type="ARBA" id="ARBA00022473"/>
    </source>
</evidence>
<sequence length="39" mass="4679">MKISARNLKLKGLKRALKEQKVRLYIIRRCVTILVSWHD</sequence>
<dbReference type="GO" id="GO:0008285">
    <property type="term" value="P:negative regulation of cell population proliferation"/>
    <property type="evidence" value="ECO:0007669"/>
    <property type="project" value="InterPro"/>
</dbReference>
<gene>
    <name evidence="8" type="ORF">PAHAL_2G218200</name>
</gene>
<dbReference type="Gramene" id="PAN11803">
    <property type="protein sequence ID" value="PAN11803"/>
    <property type="gene ID" value="PAHAL_2G218200"/>
</dbReference>
<keyword evidence="3" id="KW-1003">Cell membrane</keyword>